<sequence length="46" mass="5263">MIHTRIITCICAIFFPLTNFCIFVSHPQTSTNNFSIFVFNSSTNSF</sequence>
<reference evidence="1 2" key="14">
    <citation type="journal article" date="1999" name="Virus Genes">
        <title>Identification of a gene cluster within the genome of Chilo iridescent virus encoding enzymes involved in viral DNA replication and processing.</title>
        <authorList>
            <person name="Muller K."/>
            <person name="Tidona C.A."/>
            <person name="Darai G."/>
        </authorList>
    </citation>
    <scope>NUCLEOTIDE SEQUENCE [LARGE SCALE GENOMIC DNA]</scope>
</reference>
<dbReference type="GeneID" id="1733012"/>
<reference evidence="1 2" key="1">
    <citation type="journal article" date="1984" name="J. Virol.">
        <title>DNA analysis of insect iridescent virus 6: evidence for circular permutation and terminal redundancy.</title>
        <authorList>
            <person name="Delius H."/>
            <person name="Darai G."/>
            <person name="Fluegel R.M."/>
        </authorList>
    </citation>
    <scope>NUCLEOTIDE SEQUENCE [LARGE SCALE GENOMIC DNA]</scope>
</reference>
<evidence type="ECO:0000313" key="2">
    <source>
        <dbReference type="Proteomes" id="UP000001359"/>
    </source>
</evidence>
<reference evidence="1 2" key="5">
    <citation type="journal article" date="1992" name="Virus Genes">
        <title>Identification and mapping of origins of DNA replication within the DNA sequences of the genome of insect iridescent virus type 6.</title>
        <authorList>
            <person name="Handermann M."/>
            <person name="Schnitzler P."/>
            <person name="Rosen-Wolff A."/>
            <person name="Raab K."/>
            <person name="Sonntag K.C."/>
            <person name="Darai G."/>
        </authorList>
    </citation>
    <scope>NUCLEOTIDE SEQUENCE [LARGE SCALE GENOMIC DNA]</scope>
</reference>
<accession>Q91FR5</accession>
<organismHost>
    <name type="scientific">Gryllus bimaculatus</name>
    <name type="common">Two-spotted cricket</name>
    <dbReference type="NCBI Taxonomy" id="6999"/>
</organismHost>
<dbReference type="EMBL" id="AF303741">
    <property type="protein sequence ID" value="AAK82118.1"/>
    <property type="molecule type" value="Genomic_DNA"/>
</dbReference>
<protein>
    <submittedName>
        <fullName evidence="1">257R</fullName>
    </submittedName>
</protein>
<reference evidence="1 2" key="4">
    <citation type="journal article" date="1988" name="Virology">
        <title>Identification and characterization of the repetitive DNA element in the genome of insect iridescent virus type 6.</title>
        <authorList>
            <person name="Fischer M."/>
            <person name="Schnitzler P."/>
            <person name="Delius H."/>
            <person name="Darai G."/>
        </authorList>
    </citation>
    <scope>NUCLEOTIDE SEQUENCE [LARGE SCALE GENOMIC DNA]</scope>
</reference>
<dbReference type="Proteomes" id="UP000001359">
    <property type="component" value="Segment"/>
</dbReference>
<reference evidence="1 2" key="13">
    <citation type="journal article" date="1998" name="Virus Genes">
        <title>Identification of a thymidylate synthase gene within the genome of Chilo iridescent virus.</title>
        <authorList>
            <person name="Muller K."/>
            <person name="Tidona C.A."/>
            <person name="Bahr U."/>
            <person name="Darai G."/>
        </authorList>
    </citation>
    <scope>NUCLEOTIDE SEQUENCE [LARGE SCALE GENOMIC DNA]</scope>
</reference>
<evidence type="ECO:0000313" key="1">
    <source>
        <dbReference type="EMBL" id="AAK82118.1"/>
    </source>
</evidence>
<proteinExistence type="predicted"/>
<reference evidence="1 2" key="6">
    <citation type="journal article" date="1992" name="Virus Genes">
        <title>Characterization of the third origin of DNA replication of the genome of insect iridescent virus type 6.</title>
        <authorList>
            <person name="Sonntag K.C."/>
            <person name="Darai G."/>
        </authorList>
    </citation>
    <scope>NUCLEOTIDE SEQUENCE [LARGE SCALE GENOMIC DNA]</scope>
</reference>
<reference evidence="1 2" key="8">
    <citation type="journal article" date="1994" name="Intervirology">
        <title>Identification of the primary structure and the coding capacity of the genome of insect iridescent virus type 6 between the genome coordinates 0.310 and 0.347 (7990 bp).</title>
        <authorList>
            <person name="Sonntag K.C."/>
            <person name="Schnitzler P."/>
            <person name="Janssen W."/>
            <person name="Darai G."/>
        </authorList>
    </citation>
    <scope>NUCLEOTIDE SEQUENCE [LARGE SCALE GENOMIC DNA]</scope>
</reference>
<organism evidence="1 2">
    <name type="scientific">Invertebrate iridescent virus 6</name>
    <name type="common">IIV-6</name>
    <name type="synonym">Chilo iridescent virus</name>
    <dbReference type="NCBI Taxonomy" id="176652"/>
    <lineage>
        <taxon>Viruses</taxon>
        <taxon>Varidnaviria</taxon>
        <taxon>Bamfordvirae</taxon>
        <taxon>Nucleocytoviricota</taxon>
        <taxon>Megaviricetes</taxon>
        <taxon>Pimascovirales</taxon>
        <taxon>Pimascovirales incertae sedis</taxon>
        <taxon>Iridoviridae</taxon>
        <taxon>Betairidovirinae</taxon>
        <taxon>Iridovirus</taxon>
        <taxon>Iridovirus chilo1</taxon>
    </lineage>
</organism>
<dbReference type="RefSeq" id="NP_149720.1">
    <property type="nucleotide sequence ID" value="NC_003038.1"/>
</dbReference>
<reference evidence="1 2" key="12">
    <citation type="journal article" date="1997" name="Virus Genes">
        <title>The DNA sequence of Chilo iridescent virus between the genome coordinates 0.101 and 0.391; similarities in coding strategy between insect and vertebrate iridoviruses.</title>
        <authorList>
            <person name="Bahr U."/>
            <person name="Tidona C.A."/>
            <person name="Darai G."/>
        </authorList>
    </citation>
    <scope>NUCLEOTIDE SEQUENCE [LARGE SCALE GENOMIC DNA]</scope>
</reference>
<reference evidence="1 2" key="15">
    <citation type="journal article" date="2001" name="Virology">
        <title>Analysis of the first complete DNA sequence of an invertebrate iridovirus: coding strategy of the genome of Chilo iridescent virus.</title>
        <authorList>
            <person name="Jakob N.J."/>
            <person name="Muller K."/>
            <person name="Bahr U."/>
            <person name="Darai G."/>
        </authorList>
    </citation>
    <scope>NUCLEOTIDE SEQUENCE [LARGE SCALE GENOMIC DNA]</scope>
</reference>
<organismHost>
    <name type="scientific">Chilo suppressalis</name>
    <name type="common">Asiatic rice borer moth</name>
    <dbReference type="NCBI Taxonomy" id="168631"/>
</organismHost>
<reference evidence="1 2" key="11">
    <citation type="journal article" date="1994" name="Virus Genes">
        <title>Chilo iridescent virus encodes a putative helicase belonging to a distinct family within the "DEAD/H" superfamily: implications for the evolution of large DNA viruses.</title>
        <authorList>
            <person name="Sonntag K.C."/>
            <person name="Schnitzler P."/>
            <person name="Koonin E.V."/>
            <person name="Darai G."/>
        </authorList>
    </citation>
    <scope>NUCLEOTIDE SEQUENCE [LARGE SCALE GENOMIC DNA]</scope>
</reference>
<reference evidence="1 2" key="9">
    <citation type="journal article" date="1994" name="J. Gen. Virol.">
        <title>Insect iridescent virus type 6 encodes a polypeptide related to the largest subunit of eukaryotic RNA polymerase II.</title>
        <authorList>
            <person name="Schnitzler P."/>
            <person name="Sonntag K.C."/>
            <person name="Muller M."/>
            <person name="Janssen W."/>
            <person name="Bugert J.J."/>
            <person name="Koonin E.V."/>
            <person name="Darai G."/>
        </authorList>
    </citation>
    <scope>NUCLEOTIDE SEQUENCE [LARGE SCALE GENOMIC DNA]</scope>
</reference>
<name>Q91FR5_IIV6</name>
<reference evidence="1 2" key="3">
    <citation type="journal article" date="1987" name="Virology">
        <title>Molecular cloning and physical mapping of the genome of insect iridescent virus type 6: further evidence for circular permutation of the viral genome.</title>
        <authorList>
            <person name="Schnitzler P."/>
            <person name="Soltau J.B."/>
            <person name="Fischer M."/>
            <person name="Reisner H."/>
            <person name="Scholz J."/>
            <person name="Delius H."/>
            <person name="Darai G."/>
        </authorList>
    </citation>
    <scope>NUCLEOTIDE SEQUENCE [LARGE SCALE GENOMIC DNA]</scope>
</reference>
<reference evidence="1 2" key="10">
    <citation type="journal article" date="1994" name="Nucleic Acids Res.">
        <title>Identification of genes encoding zinc finger proteins, non-histone chromosomal HMG protein homologue, and a putative GTP phosphohydrolase in the genome of Chilo iridescent virus.</title>
        <authorList>
            <person name="Schnitzler P."/>
            <person name="Hug M."/>
            <person name="Handermann M."/>
            <person name="Janssen W."/>
            <person name="Koonin E.V."/>
            <person name="Delius H."/>
            <person name="Darai C."/>
        </authorList>
    </citation>
    <scope>NUCLEOTIDE SEQUENCE [LARGE SCALE GENOMIC DNA]</scope>
</reference>
<reference evidence="1 2" key="7">
    <citation type="journal article" date="1993" name="J. Gen. Virol.">
        <title>Identification of the gene encoding the major capsid protein of insect iridescent virus type 6 by polymerase chain reaction.</title>
        <authorList>
            <person name="Stohwasser R."/>
            <person name="Raab K."/>
            <person name="Schnitzler P."/>
            <person name="Janssen W."/>
            <person name="Darai G."/>
        </authorList>
    </citation>
    <scope>NUCLEOTIDE SEQUENCE [LARGE SCALE GENOMIC DNA]</scope>
</reference>
<keyword evidence="2" id="KW-1185">Reference proteome</keyword>
<reference evidence="1 2" key="2">
    <citation type="journal article" date="1986" name="Med. Microbiol. Immunol.">
        <title>Insect iridescent virus type 6 induced toxic degenerative hepatitis in mice.</title>
        <authorList>
            <person name="Lorbacher de Ruiz H."/>
            <person name="Gelderblom H."/>
            <person name="Hofmann W."/>
            <person name="Darai G."/>
        </authorList>
    </citation>
    <scope>NUCLEOTIDE SEQUENCE [LARGE SCALE GENOMIC DNA]</scope>
</reference>
<organismHost>
    <name type="scientific">Acheta domesticus</name>
    <name type="common">House cricket</name>
    <dbReference type="NCBI Taxonomy" id="6997"/>
</organismHost>
<dbReference type="KEGG" id="vg:1733012"/>
<organismHost>
    <name type="scientific">Spodoptera frugiperda</name>
    <name type="common">Fall armyworm</name>
    <dbReference type="NCBI Taxonomy" id="7108"/>
</organismHost>
<organismHost>
    <name type="scientific">Gryllus campestris</name>
    <dbReference type="NCBI Taxonomy" id="58607"/>
</organismHost>